<dbReference type="Pfam" id="PF00640">
    <property type="entry name" value="PID"/>
    <property type="match status" value="1"/>
</dbReference>
<dbReference type="CDD" id="cd13157">
    <property type="entry name" value="PTB_tensin-related"/>
    <property type="match status" value="1"/>
</dbReference>
<dbReference type="Gene3D" id="2.30.29.30">
    <property type="entry name" value="Pleckstrin-homology domain (PH domain)/Phosphotyrosine-binding domain (PTB)"/>
    <property type="match status" value="1"/>
</dbReference>
<dbReference type="InterPro" id="IPR006020">
    <property type="entry name" value="PTB/PI_dom"/>
</dbReference>
<dbReference type="InParanoid" id="A0A6J2VNV4"/>
<dbReference type="InterPro" id="IPR036860">
    <property type="entry name" value="SH2_dom_sf"/>
</dbReference>
<dbReference type="PROSITE" id="PS01179">
    <property type="entry name" value="PID"/>
    <property type="match status" value="1"/>
</dbReference>
<feature type="region of interest" description="Disordered" evidence="1">
    <location>
        <begin position="179"/>
        <end position="215"/>
    </location>
</feature>
<protein>
    <submittedName>
        <fullName evidence="4">SH2 domain-containing protein 5</fullName>
    </submittedName>
</protein>
<dbReference type="SUPFAM" id="SSF55550">
    <property type="entry name" value="SH2 domain"/>
    <property type="match status" value="1"/>
</dbReference>
<evidence type="ECO:0000256" key="1">
    <source>
        <dbReference type="SAM" id="MobiDB-lite"/>
    </source>
</evidence>
<evidence type="ECO:0000313" key="3">
    <source>
        <dbReference type="Proteomes" id="UP000504632"/>
    </source>
</evidence>
<dbReference type="Proteomes" id="UP000504632">
    <property type="component" value="Chromosome 6"/>
</dbReference>
<proteinExistence type="predicted"/>
<keyword evidence="3" id="KW-1185">Reference proteome</keyword>
<feature type="domain" description="PID" evidence="2">
    <location>
        <begin position="11"/>
        <end position="133"/>
    </location>
</feature>
<sequence>MGEARREVGTVTRSAEYIGCFPVDDCCLDDQIQLLHSQLKALKNCKRRHTVSLKFSISGVKVYDEDEMTLLTAHSLRRVSLSMACPSDYQFAFVSHNPGSLDAQLYCHLFKARHARAAQFLNLLLCRCFQLYYLEKHPEDAYNESSGKLSTWTPALLNQGVPLSVNALVSFRRAPTQGLLPGTKVSSQRNNIYTSGEQTSSPEDGPTSSPTLVRKKAIRNKVLRSGAYRSFTYTPLKQRIVQDRLNTSQGKKQDNVPARRSRAPSLAETEEALAQTVWCWAGVSSDRSSSLLADDVLGAFFLCPHPKQPSCSSLIVRFPTGLVAFAIKNNNGKLYLENCHIEFDSLAALIEHYTEFKGELECPLSCARVNHCYEWEETEIKSKASRSPQGNKKTSTKNSKEKSWV</sequence>
<dbReference type="PANTHER" id="PTHR15832">
    <property type="entry name" value="SHC (SRC HOMOLOGY DOMAIN C-TERMINAL) ADAPTOR HOMOLOG"/>
    <property type="match status" value="1"/>
</dbReference>
<name>A0A6J2VNV4_CHACN</name>
<dbReference type="SUPFAM" id="SSF50729">
    <property type="entry name" value="PH domain-like"/>
    <property type="match status" value="1"/>
</dbReference>
<feature type="region of interest" description="Disordered" evidence="1">
    <location>
        <begin position="379"/>
        <end position="405"/>
    </location>
</feature>
<feature type="region of interest" description="Disordered" evidence="1">
    <location>
        <begin position="242"/>
        <end position="265"/>
    </location>
</feature>
<dbReference type="GeneID" id="115814255"/>
<accession>A0A6J2VNV4</accession>
<evidence type="ECO:0000259" key="2">
    <source>
        <dbReference type="PROSITE" id="PS01179"/>
    </source>
</evidence>
<dbReference type="GO" id="GO:0014069">
    <property type="term" value="C:postsynaptic density"/>
    <property type="evidence" value="ECO:0007669"/>
    <property type="project" value="TreeGrafter"/>
</dbReference>
<dbReference type="InterPro" id="IPR011993">
    <property type="entry name" value="PH-like_dom_sf"/>
</dbReference>
<dbReference type="OrthoDB" id="10013007at2759"/>
<dbReference type="CTD" id="400745"/>
<dbReference type="FunCoup" id="A0A6J2VNV4">
    <property type="interactions" value="819"/>
</dbReference>
<dbReference type="CDD" id="cd00173">
    <property type="entry name" value="SH2"/>
    <property type="match status" value="1"/>
</dbReference>
<dbReference type="Gene3D" id="3.30.505.10">
    <property type="entry name" value="SH2 domain"/>
    <property type="match status" value="1"/>
</dbReference>
<evidence type="ECO:0000313" key="4">
    <source>
        <dbReference type="RefSeq" id="XP_030632881.1"/>
    </source>
</evidence>
<gene>
    <name evidence="4" type="primary">sh2d5</name>
</gene>
<feature type="compositionally biased region" description="Polar residues" evidence="1">
    <location>
        <begin position="184"/>
        <end position="211"/>
    </location>
</feature>
<dbReference type="AlphaFoldDB" id="A0A6J2VNV4"/>
<reference evidence="4" key="1">
    <citation type="submission" date="2025-08" db="UniProtKB">
        <authorList>
            <consortium name="RefSeq"/>
        </authorList>
    </citation>
    <scope>IDENTIFICATION</scope>
</reference>
<dbReference type="RefSeq" id="XP_030632881.1">
    <property type="nucleotide sequence ID" value="XM_030777021.1"/>
</dbReference>
<organism evidence="3 4">
    <name type="scientific">Chanos chanos</name>
    <name type="common">Milkfish</name>
    <name type="synonym">Mugil chanos</name>
    <dbReference type="NCBI Taxonomy" id="29144"/>
    <lineage>
        <taxon>Eukaryota</taxon>
        <taxon>Metazoa</taxon>
        <taxon>Chordata</taxon>
        <taxon>Craniata</taxon>
        <taxon>Vertebrata</taxon>
        <taxon>Euteleostomi</taxon>
        <taxon>Actinopterygii</taxon>
        <taxon>Neopterygii</taxon>
        <taxon>Teleostei</taxon>
        <taxon>Ostariophysi</taxon>
        <taxon>Gonorynchiformes</taxon>
        <taxon>Chanidae</taxon>
        <taxon>Chanos</taxon>
    </lineage>
</organism>
<dbReference type="PANTHER" id="PTHR15832:SF3">
    <property type="entry name" value="SH2 DOMAIN-CONTAINING PROTEIN 5"/>
    <property type="match status" value="1"/>
</dbReference>